<organism evidence="2 3">
    <name type="scientific">Myxacorys almedinensis A</name>
    <dbReference type="NCBI Taxonomy" id="2690445"/>
    <lineage>
        <taxon>Bacteria</taxon>
        <taxon>Bacillati</taxon>
        <taxon>Cyanobacteriota</taxon>
        <taxon>Cyanophyceae</taxon>
        <taxon>Leptolyngbyales</taxon>
        <taxon>Leptolyngbyaceae</taxon>
        <taxon>Myxacorys</taxon>
        <taxon>Myxacorys almedinensis</taxon>
    </lineage>
</organism>
<name>A0A8J7Z682_9CYAN</name>
<dbReference type="RefSeq" id="WP_162424358.1">
    <property type="nucleotide sequence ID" value="NZ_WVIE01000020.1"/>
</dbReference>
<dbReference type="InterPro" id="IPR018712">
    <property type="entry name" value="Tle1-like_cat"/>
</dbReference>
<dbReference type="Proteomes" id="UP000646053">
    <property type="component" value="Unassembled WGS sequence"/>
</dbReference>
<evidence type="ECO:0000313" key="3">
    <source>
        <dbReference type="Proteomes" id="UP000646053"/>
    </source>
</evidence>
<sequence length="365" mass="40692">MKRLVVCCDGTWQQLTNPCPSNVVKIAQAVKSVARDGIDQIVYYSEGVGTGDGAVGKLTGGAFGWGIDQTIQKAYRFLSLNYGEGDEIYLFGFSRGAYTVRSLAGLIYCSGLPKRQHICRIPRAYEIYRDRNISPSDQVAQQFRSDYGEQVPISLLGCWDTVGALGVPDQIPILPFDNWLNAKYKFHDTLVNRRIQNAFHAVAIDERRKVFDVTRMQVSEGASTNLRQVWFPGIHGCVGGGREENRGLSDGALLWMMEETQQAGLGLEFDPTLAEGGVKPDPAIAFDPEFSGIFKLGGAIDRQLLDPDNPRATFDQHFFDNNIHLSAKQRWKLAGKQPYRPKTLVAYQRWFDEFTEPGEVAVATN</sequence>
<dbReference type="InterPro" id="IPR029058">
    <property type="entry name" value="AB_hydrolase_fold"/>
</dbReference>
<accession>A0A8J7Z682</accession>
<dbReference type="PANTHER" id="PTHR33840:SF1">
    <property type="entry name" value="TLE1 PHOSPHOLIPASE DOMAIN-CONTAINING PROTEIN"/>
    <property type="match status" value="1"/>
</dbReference>
<gene>
    <name evidence="2" type="ORF">GS601_16300</name>
</gene>
<evidence type="ECO:0000259" key="1">
    <source>
        <dbReference type="Pfam" id="PF09994"/>
    </source>
</evidence>
<protein>
    <submittedName>
        <fullName evidence="2">DUF2235 domain-containing protein</fullName>
    </submittedName>
</protein>
<dbReference type="Pfam" id="PF09994">
    <property type="entry name" value="T6SS_Tle1-like_cat"/>
    <property type="match status" value="1"/>
</dbReference>
<evidence type="ECO:0000313" key="2">
    <source>
        <dbReference type="EMBL" id="NDJ18833.1"/>
    </source>
</evidence>
<dbReference type="AlphaFoldDB" id="A0A8J7Z682"/>
<dbReference type="EMBL" id="WVIE01000020">
    <property type="protein sequence ID" value="NDJ18833.1"/>
    <property type="molecule type" value="Genomic_DNA"/>
</dbReference>
<keyword evidence="3" id="KW-1185">Reference proteome</keyword>
<proteinExistence type="predicted"/>
<comment type="caution">
    <text evidence="2">The sequence shown here is derived from an EMBL/GenBank/DDBJ whole genome shotgun (WGS) entry which is preliminary data.</text>
</comment>
<dbReference type="PANTHER" id="PTHR33840">
    <property type="match status" value="1"/>
</dbReference>
<reference evidence="2" key="1">
    <citation type="submission" date="2019-12" db="EMBL/GenBank/DDBJ databases">
        <title>High-Quality draft genome sequences of three cyanobacteria isolated from the limestone walls of the Old Cathedral of Coimbra.</title>
        <authorList>
            <person name="Tiago I."/>
            <person name="Soares F."/>
            <person name="Portugal A."/>
        </authorList>
    </citation>
    <scope>NUCLEOTIDE SEQUENCE</scope>
    <source>
        <strain evidence="2">A</strain>
    </source>
</reference>
<dbReference type="SUPFAM" id="SSF53474">
    <property type="entry name" value="alpha/beta-Hydrolases"/>
    <property type="match status" value="1"/>
</dbReference>
<feature type="domain" description="T6SS Phospholipase effector Tle1-like catalytic" evidence="1">
    <location>
        <begin position="2"/>
        <end position="259"/>
    </location>
</feature>